<proteinExistence type="predicted"/>
<dbReference type="Proteomes" id="UP001162992">
    <property type="component" value="Chromosome 2"/>
</dbReference>
<evidence type="ECO:0000313" key="2">
    <source>
        <dbReference type="Proteomes" id="UP001162992"/>
    </source>
</evidence>
<comment type="caution">
    <text evidence="1">The sequence shown here is derived from an EMBL/GenBank/DDBJ whole genome shotgun (WGS) entry which is preliminary data.</text>
</comment>
<evidence type="ECO:0000313" key="1">
    <source>
        <dbReference type="EMBL" id="KAJ7565612.1"/>
    </source>
</evidence>
<name>A0ACC2EGN4_DIPCM</name>
<dbReference type="EMBL" id="CM055093">
    <property type="protein sequence ID" value="KAJ7565612.1"/>
    <property type="molecule type" value="Genomic_DNA"/>
</dbReference>
<sequence>MSIPYKSLVNRHFAHEFPTLQTCSSRLLRRRSELLILVIQSFPKQTHLIHQPSLKEVWILPLLAKRCKGKNALLQPANPAPRLLDRVESLLIENEYLTIAQRCASCRRRTSLLPLLQVSIALAKKEKYIH</sequence>
<protein>
    <submittedName>
        <fullName evidence="1">Uncharacterized protein</fullName>
    </submittedName>
</protein>
<gene>
    <name evidence="1" type="ORF">O6H91_02G067000</name>
</gene>
<keyword evidence="2" id="KW-1185">Reference proteome</keyword>
<reference evidence="2" key="1">
    <citation type="journal article" date="2024" name="Proc. Natl. Acad. Sci. U.S.A.">
        <title>Extraordinary preservation of gene collinearity over three hundred million years revealed in homosporous lycophytes.</title>
        <authorList>
            <person name="Li C."/>
            <person name="Wickell D."/>
            <person name="Kuo L.Y."/>
            <person name="Chen X."/>
            <person name="Nie B."/>
            <person name="Liao X."/>
            <person name="Peng D."/>
            <person name="Ji J."/>
            <person name="Jenkins J."/>
            <person name="Williams M."/>
            <person name="Shu S."/>
            <person name="Plott C."/>
            <person name="Barry K."/>
            <person name="Rajasekar S."/>
            <person name="Grimwood J."/>
            <person name="Han X."/>
            <person name="Sun S."/>
            <person name="Hou Z."/>
            <person name="He W."/>
            <person name="Dai G."/>
            <person name="Sun C."/>
            <person name="Schmutz J."/>
            <person name="Leebens-Mack J.H."/>
            <person name="Li F.W."/>
            <person name="Wang L."/>
        </authorList>
    </citation>
    <scope>NUCLEOTIDE SEQUENCE [LARGE SCALE GENOMIC DNA]</scope>
    <source>
        <strain evidence="2">cv. PW_Plant_1</strain>
    </source>
</reference>
<organism evidence="1 2">
    <name type="scientific">Diphasiastrum complanatum</name>
    <name type="common">Issler's clubmoss</name>
    <name type="synonym">Lycopodium complanatum</name>
    <dbReference type="NCBI Taxonomy" id="34168"/>
    <lineage>
        <taxon>Eukaryota</taxon>
        <taxon>Viridiplantae</taxon>
        <taxon>Streptophyta</taxon>
        <taxon>Embryophyta</taxon>
        <taxon>Tracheophyta</taxon>
        <taxon>Lycopodiopsida</taxon>
        <taxon>Lycopodiales</taxon>
        <taxon>Lycopodiaceae</taxon>
        <taxon>Lycopodioideae</taxon>
        <taxon>Diphasiastrum</taxon>
    </lineage>
</organism>
<accession>A0ACC2EGN4</accession>